<feature type="non-terminal residue" evidence="1">
    <location>
        <position position="1"/>
    </location>
</feature>
<reference evidence="1" key="1">
    <citation type="submission" date="2018-05" db="EMBL/GenBank/DDBJ databases">
        <authorList>
            <person name="Lanie J.A."/>
            <person name="Ng W.-L."/>
            <person name="Kazmierczak K.M."/>
            <person name="Andrzejewski T.M."/>
            <person name="Davidsen T.M."/>
            <person name="Wayne K.J."/>
            <person name="Tettelin H."/>
            <person name="Glass J.I."/>
            <person name="Rusch D."/>
            <person name="Podicherti R."/>
            <person name="Tsui H.-C.T."/>
            <person name="Winkler M.E."/>
        </authorList>
    </citation>
    <scope>NUCLEOTIDE SEQUENCE</scope>
</reference>
<accession>A0A383D7Y1</accession>
<dbReference type="AlphaFoldDB" id="A0A383D7Y1"/>
<dbReference type="InterPro" id="IPR010281">
    <property type="entry name" value="DUF885"/>
</dbReference>
<proteinExistence type="predicted"/>
<sequence length="229" mass="26836">RQRYNPFFTGGATISVSYPHDEMTHADKLMSMRGNNPHFSAATVHHELIPGHHLQGFMTSRYNTHRAPYSTVFWTEGWALYWEMLLWDLGFPKTPEDRMGFLFWRMHRCTRIIFSLGYHLGEMTPQECVDLLVDVVGHEVSHAEGEIRRSLAPNTPTLYQCAYMLGGMQFYVLHRELVDSGKMKNREFHDRILKGNRIPVEMVRAGISDIPLTRDYTTSWRFAKDFRHR</sequence>
<name>A0A383D7Y1_9ZZZZ</name>
<organism evidence="1">
    <name type="scientific">marine metagenome</name>
    <dbReference type="NCBI Taxonomy" id="408172"/>
    <lineage>
        <taxon>unclassified sequences</taxon>
        <taxon>metagenomes</taxon>
        <taxon>ecological metagenomes</taxon>
    </lineage>
</organism>
<evidence type="ECO:0000313" key="1">
    <source>
        <dbReference type="EMBL" id="SVE40379.1"/>
    </source>
</evidence>
<dbReference type="PANTHER" id="PTHR33361:SF2">
    <property type="entry name" value="DUF885 DOMAIN-CONTAINING PROTEIN"/>
    <property type="match status" value="1"/>
</dbReference>
<protein>
    <recommendedName>
        <fullName evidence="2">DUF885 domain-containing protein</fullName>
    </recommendedName>
</protein>
<evidence type="ECO:0008006" key="2">
    <source>
        <dbReference type="Google" id="ProtNLM"/>
    </source>
</evidence>
<dbReference type="EMBL" id="UINC01214929">
    <property type="protein sequence ID" value="SVE40379.1"/>
    <property type="molecule type" value="Genomic_DNA"/>
</dbReference>
<gene>
    <name evidence="1" type="ORF">METZ01_LOCUS493233</name>
</gene>
<dbReference type="Pfam" id="PF05960">
    <property type="entry name" value="DUF885"/>
    <property type="match status" value="1"/>
</dbReference>
<dbReference type="PANTHER" id="PTHR33361">
    <property type="entry name" value="GLR0591 PROTEIN"/>
    <property type="match status" value="1"/>
</dbReference>